<keyword evidence="1" id="KW-0732">Signal</keyword>
<evidence type="ECO:0000256" key="1">
    <source>
        <dbReference type="SAM" id="SignalP"/>
    </source>
</evidence>
<organism evidence="2 3">
    <name type="scientific">Microbacterium aquilitoris</name>
    <dbReference type="NCBI Taxonomy" id="3067307"/>
    <lineage>
        <taxon>Bacteria</taxon>
        <taxon>Bacillati</taxon>
        <taxon>Actinomycetota</taxon>
        <taxon>Actinomycetes</taxon>
        <taxon>Micrococcales</taxon>
        <taxon>Microbacteriaceae</taxon>
        <taxon>Microbacterium</taxon>
    </lineage>
</organism>
<dbReference type="EMBL" id="JAUZVT010000002">
    <property type="protein sequence ID" value="MDT3330859.1"/>
    <property type="molecule type" value="Genomic_DNA"/>
</dbReference>
<reference evidence="2 3" key="1">
    <citation type="submission" date="2023-08" db="EMBL/GenBank/DDBJ databases">
        <title>Microbacterium aquilitoris sp. nov. and Microbacterium gwkjibeachense sp. nov., isolated from beach.</title>
        <authorList>
            <person name="Lee S.D."/>
            <person name="Yang H."/>
            <person name="Kim I."/>
        </authorList>
    </citation>
    <scope>NUCLEOTIDE SEQUENCE [LARGE SCALE GENOMIC DNA]</scope>
    <source>
        <strain evidence="2 3">KSW-18</strain>
    </source>
</reference>
<gene>
    <name evidence="2" type="ORF">Q9S78_09255</name>
</gene>
<sequence length="417" mass="43094">MLRAIHLPTAALAAAAMVFALGSHAPSADDERSVPQVRAALASSAHQLTLDDIATLSHAQLTAEVAHSPAAQQSILDSTTPTVASAWWGGLTLATRAQLVHDVPDLIGALDGLPAEVRVAANRVGARERLGRLDVLLTGLVTHEDSPSAGDLEALERERAYLTKVALGLVQLYLYNPVRGSIVEMAGDPAAATGILFVVPGTNASIATFMNDDPVTSFANWQVRHADPSAPILAFTVLAAPMPQISVDLASGPQNNTIATAAGADYARIVKGIDAALPGLPTLSYEHSAGSQVGSAAEMAGARFTARFLAAGVGATDGYTTVPGTAYYATQAKDDINRYYAGFQMGDIGYGIGPEEFPGITIVDPGFSEKPTGTVAAMLAEGLTLHNRLFSGDGSANGTVLKDVRLLLTSLADESSG</sequence>
<feature type="chain" id="PRO_5046236047" evidence="1">
    <location>
        <begin position="26"/>
        <end position="417"/>
    </location>
</feature>
<evidence type="ECO:0000313" key="3">
    <source>
        <dbReference type="Proteomes" id="UP001262835"/>
    </source>
</evidence>
<comment type="caution">
    <text evidence="2">The sequence shown here is derived from an EMBL/GenBank/DDBJ whole genome shotgun (WGS) entry which is preliminary data.</text>
</comment>
<dbReference type="Proteomes" id="UP001262835">
    <property type="component" value="Unassembled WGS sequence"/>
</dbReference>
<name>A0ABU3GK99_9MICO</name>
<protein>
    <submittedName>
        <fullName evidence="2">Uncharacterized protein</fullName>
    </submittedName>
</protein>
<accession>A0ABU3GK99</accession>
<feature type="signal peptide" evidence="1">
    <location>
        <begin position="1"/>
        <end position="25"/>
    </location>
</feature>
<evidence type="ECO:0000313" key="2">
    <source>
        <dbReference type="EMBL" id="MDT3330859.1"/>
    </source>
</evidence>
<proteinExistence type="predicted"/>
<keyword evidence="3" id="KW-1185">Reference proteome</keyword>
<dbReference type="RefSeq" id="WP_116228837.1">
    <property type="nucleotide sequence ID" value="NZ_JAUZVT010000002.1"/>
</dbReference>